<accession>A0A443R6C1</accession>
<dbReference type="Gene3D" id="3.40.50.1000">
    <property type="entry name" value="HAD superfamily/HAD-like"/>
    <property type="match status" value="1"/>
</dbReference>
<keyword evidence="2" id="KW-1185">Reference proteome</keyword>
<evidence type="ECO:0000313" key="2">
    <source>
        <dbReference type="Proteomes" id="UP000285301"/>
    </source>
</evidence>
<dbReference type="GO" id="GO:0043874">
    <property type="term" value="F:acireductone synthase activity"/>
    <property type="evidence" value="ECO:0007669"/>
    <property type="project" value="TreeGrafter"/>
</dbReference>
<dbReference type="AlphaFoldDB" id="A0A443R6C1"/>
<dbReference type="Proteomes" id="UP000285301">
    <property type="component" value="Unassembled WGS sequence"/>
</dbReference>
<dbReference type="InterPro" id="IPR036412">
    <property type="entry name" value="HAD-like_sf"/>
</dbReference>
<comment type="caution">
    <text evidence="1">The sequence shown here is derived from an EMBL/GenBank/DDBJ whole genome shotgun (WGS) entry which is preliminary data.</text>
</comment>
<dbReference type="SUPFAM" id="SSF56784">
    <property type="entry name" value="HAD-like"/>
    <property type="match status" value="1"/>
</dbReference>
<protein>
    <submittedName>
        <fullName evidence="1">Enolase-phosphatase E-1-like protein 3</fullName>
    </submittedName>
</protein>
<sequence>MPKVYVDKPKAIVFDFVGSAVKIGFIEKGLYAYIKKYGVKYLEERWNTKECRQLIANLKHQVEKDKEKDQNIPALEADSAALKTQVNAVISNLNWYLDKGRETNAHYKLKFAMWKDAYENQRLETHIYSDAARNIKKWRKAGIKTYIFSNAWHELQKLFLRFTTFGNLARNIDGYFDTEIGNPTDPETYKKIMEMIKVKKGSDMLFITKSPQEAFAARSAGIIAILIISHATQQKQIEPSVLEAFQVIKTFDQLKFTDEEEEAEEPEREEDYN</sequence>
<organism evidence="1 2">
    <name type="scientific">Dinothrombium tinctorium</name>
    <dbReference type="NCBI Taxonomy" id="1965070"/>
    <lineage>
        <taxon>Eukaryota</taxon>
        <taxon>Metazoa</taxon>
        <taxon>Ecdysozoa</taxon>
        <taxon>Arthropoda</taxon>
        <taxon>Chelicerata</taxon>
        <taxon>Arachnida</taxon>
        <taxon>Acari</taxon>
        <taxon>Acariformes</taxon>
        <taxon>Trombidiformes</taxon>
        <taxon>Prostigmata</taxon>
        <taxon>Anystina</taxon>
        <taxon>Parasitengona</taxon>
        <taxon>Trombidioidea</taxon>
        <taxon>Trombidiidae</taxon>
        <taxon>Dinothrombium</taxon>
    </lineage>
</organism>
<dbReference type="InterPro" id="IPR023214">
    <property type="entry name" value="HAD_sf"/>
</dbReference>
<dbReference type="OrthoDB" id="6498443at2759"/>
<evidence type="ECO:0000313" key="1">
    <source>
        <dbReference type="EMBL" id="RWS10819.1"/>
    </source>
</evidence>
<dbReference type="Pfam" id="PF00702">
    <property type="entry name" value="Hydrolase"/>
    <property type="match status" value="1"/>
</dbReference>
<reference evidence="1 2" key="1">
    <citation type="journal article" date="2018" name="Gigascience">
        <title>Genomes of trombidid mites reveal novel predicted allergens and laterally-transferred genes associated with secondary metabolism.</title>
        <authorList>
            <person name="Dong X."/>
            <person name="Chaisiri K."/>
            <person name="Xia D."/>
            <person name="Armstrong S.D."/>
            <person name="Fang Y."/>
            <person name="Donnelly M.J."/>
            <person name="Kadowaki T."/>
            <person name="McGarry J.W."/>
            <person name="Darby A.C."/>
            <person name="Makepeace B.L."/>
        </authorList>
    </citation>
    <scope>NUCLEOTIDE SEQUENCE [LARGE SCALE GENOMIC DNA]</scope>
    <source>
        <strain evidence="1">UoL-WK</strain>
    </source>
</reference>
<dbReference type="PANTHER" id="PTHR20371">
    <property type="entry name" value="ENOLASE-PHOSPHATASE E1"/>
    <property type="match status" value="1"/>
</dbReference>
<dbReference type="PANTHER" id="PTHR20371:SF1">
    <property type="entry name" value="ENOLASE-PHOSPHATASE E1"/>
    <property type="match status" value="1"/>
</dbReference>
<proteinExistence type="predicted"/>
<gene>
    <name evidence="1" type="ORF">B4U79_17574</name>
</gene>
<name>A0A443R6C1_9ACAR</name>
<dbReference type="GO" id="GO:0019509">
    <property type="term" value="P:L-methionine salvage from methylthioadenosine"/>
    <property type="evidence" value="ECO:0007669"/>
    <property type="project" value="TreeGrafter"/>
</dbReference>
<dbReference type="STRING" id="1965070.A0A443R6C1"/>
<dbReference type="EMBL" id="NCKU01001954">
    <property type="protein sequence ID" value="RWS10819.1"/>
    <property type="molecule type" value="Genomic_DNA"/>
</dbReference>